<keyword evidence="3" id="KW-1185">Reference proteome</keyword>
<dbReference type="InParanoid" id="A0A1Z5S578"/>
<dbReference type="Gramene" id="OQU91082">
    <property type="protein sequence ID" value="OQU91082"/>
    <property type="gene ID" value="SORBI_3001G110150"/>
</dbReference>
<dbReference type="AlphaFoldDB" id="A0A1Z5S578"/>
<gene>
    <name evidence="2" type="ORF">SORBI_3001G110150</name>
</gene>
<dbReference type="Proteomes" id="UP000000768">
    <property type="component" value="Chromosome 1"/>
</dbReference>
<feature type="region of interest" description="Disordered" evidence="1">
    <location>
        <begin position="1"/>
        <end position="21"/>
    </location>
</feature>
<organism evidence="2 3">
    <name type="scientific">Sorghum bicolor</name>
    <name type="common">Sorghum</name>
    <name type="synonym">Sorghum vulgare</name>
    <dbReference type="NCBI Taxonomy" id="4558"/>
    <lineage>
        <taxon>Eukaryota</taxon>
        <taxon>Viridiplantae</taxon>
        <taxon>Streptophyta</taxon>
        <taxon>Embryophyta</taxon>
        <taxon>Tracheophyta</taxon>
        <taxon>Spermatophyta</taxon>
        <taxon>Magnoliopsida</taxon>
        <taxon>Liliopsida</taxon>
        <taxon>Poales</taxon>
        <taxon>Poaceae</taxon>
        <taxon>PACMAD clade</taxon>
        <taxon>Panicoideae</taxon>
        <taxon>Andropogonodae</taxon>
        <taxon>Andropogoneae</taxon>
        <taxon>Sorghinae</taxon>
        <taxon>Sorghum</taxon>
    </lineage>
</organism>
<sequence>MAAEAEPIGPASRWSWSRSRRRVSESIVQLRGQLKSWTPAGMSPPRPPGPLRPILICLTFFSEQERSDARGRERSEVSICSLTSFRGWGKDSPIHVPLQSFQPRNQDPGYKMAGKPHVTTFEISLLFLSNFYIL</sequence>
<reference evidence="2 3" key="1">
    <citation type="journal article" date="2009" name="Nature">
        <title>The Sorghum bicolor genome and the diversification of grasses.</title>
        <authorList>
            <person name="Paterson A.H."/>
            <person name="Bowers J.E."/>
            <person name="Bruggmann R."/>
            <person name="Dubchak I."/>
            <person name="Grimwood J."/>
            <person name="Gundlach H."/>
            <person name="Haberer G."/>
            <person name="Hellsten U."/>
            <person name="Mitros T."/>
            <person name="Poliakov A."/>
            <person name="Schmutz J."/>
            <person name="Spannagl M."/>
            <person name="Tang H."/>
            <person name="Wang X."/>
            <person name="Wicker T."/>
            <person name="Bharti A.K."/>
            <person name="Chapman J."/>
            <person name="Feltus F.A."/>
            <person name="Gowik U."/>
            <person name="Grigoriev I.V."/>
            <person name="Lyons E."/>
            <person name="Maher C.A."/>
            <person name="Martis M."/>
            <person name="Narechania A."/>
            <person name="Otillar R.P."/>
            <person name="Penning B.W."/>
            <person name="Salamov A.A."/>
            <person name="Wang Y."/>
            <person name="Zhang L."/>
            <person name="Carpita N.C."/>
            <person name="Freeling M."/>
            <person name="Gingle A.R."/>
            <person name="Hash C.T."/>
            <person name="Keller B."/>
            <person name="Klein P."/>
            <person name="Kresovich S."/>
            <person name="McCann M.C."/>
            <person name="Ming R."/>
            <person name="Peterson D.G."/>
            <person name="Mehboob-ur-Rahman"/>
            <person name="Ware D."/>
            <person name="Westhoff P."/>
            <person name="Mayer K.F."/>
            <person name="Messing J."/>
            <person name="Rokhsar D.S."/>
        </authorList>
    </citation>
    <scope>NUCLEOTIDE SEQUENCE [LARGE SCALE GENOMIC DNA]</scope>
    <source>
        <strain evidence="3">cv. BTx623</strain>
    </source>
</reference>
<reference evidence="3" key="2">
    <citation type="journal article" date="2018" name="Plant J.">
        <title>The Sorghum bicolor reference genome: improved assembly, gene annotations, a transcriptome atlas, and signatures of genome organization.</title>
        <authorList>
            <person name="McCormick R.F."/>
            <person name="Truong S.K."/>
            <person name="Sreedasyam A."/>
            <person name="Jenkins J."/>
            <person name="Shu S."/>
            <person name="Sims D."/>
            <person name="Kennedy M."/>
            <person name="Amirebrahimi M."/>
            <person name="Weers B.D."/>
            <person name="McKinley B."/>
            <person name="Mattison A."/>
            <person name="Morishige D.T."/>
            <person name="Grimwood J."/>
            <person name="Schmutz J."/>
            <person name="Mullet J.E."/>
        </authorList>
    </citation>
    <scope>NUCLEOTIDE SEQUENCE [LARGE SCALE GENOMIC DNA]</scope>
    <source>
        <strain evidence="3">cv. BTx623</strain>
    </source>
</reference>
<accession>A0A1Z5S578</accession>
<evidence type="ECO:0000313" key="3">
    <source>
        <dbReference type="Proteomes" id="UP000000768"/>
    </source>
</evidence>
<protein>
    <submittedName>
        <fullName evidence="2">Uncharacterized protein</fullName>
    </submittedName>
</protein>
<proteinExistence type="predicted"/>
<evidence type="ECO:0000313" key="2">
    <source>
        <dbReference type="EMBL" id="OQU91082.1"/>
    </source>
</evidence>
<evidence type="ECO:0000256" key="1">
    <source>
        <dbReference type="SAM" id="MobiDB-lite"/>
    </source>
</evidence>
<name>A0A1Z5S578_SORBI</name>
<dbReference type="EMBL" id="CM000760">
    <property type="protein sequence ID" value="OQU91082.1"/>
    <property type="molecule type" value="Genomic_DNA"/>
</dbReference>